<dbReference type="Proteomes" id="UP000011087">
    <property type="component" value="Unassembled WGS sequence"/>
</dbReference>
<dbReference type="AlphaFoldDB" id="L1K2M9"/>
<accession>L1K2M9</accession>
<gene>
    <name evidence="1" type="ORF">GUITHDRAFT_149864</name>
</gene>
<evidence type="ECO:0000313" key="2">
    <source>
        <dbReference type="EnsemblProtists" id="EKX54817"/>
    </source>
</evidence>
<evidence type="ECO:0000313" key="1">
    <source>
        <dbReference type="EMBL" id="EKX54817.1"/>
    </source>
</evidence>
<dbReference type="HOGENOM" id="CLU_3000481_0_0_1"/>
<evidence type="ECO:0000313" key="3">
    <source>
        <dbReference type="Proteomes" id="UP000011087"/>
    </source>
</evidence>
<proteinExistence type="predicted"/>
<protein>
    <submittedName>
        <fullName evidence="1 2">Uncharacterized protein</fullName>
    </submittedName>
</protein>
<organism evidence="1">
    <name type="scientific">Guillardia theta (strain CCMP2712)</name>
    <name type="common">Cryptophyte</name>
    <dbReference type="NCBI Taxonomy" id="905079"/>
    <lineage>
        <taxon>Eukaryota</taxon>
        <taxon>Cryptophyceae</taxon>
        <taxon>Pyrenomonadales</taxon>
        <taxon>Geminigeraceae</taxon>
        <taxon>Guillardia</taxon>
    </lineage>
</organism>
<dbReference type="GeneID" id="17311745"/>
<reference evidence="3" key="2">
    <citation type="submission" date="2012-11" db="EMBL/GenBank/DDBJ databases">
        <authorList>
            <person name="Kuo A."/>
            <person name="Curtis B.A."/>
            <person name="Tanifuji G."/>
            <person name="Burki F."/>
            <person name="Gruber A."/>
            <person name="Irimia M."/>
            <person name="Maruyama S."/>
            <person name="Arias M.C."/>
            <person name="Ball S.G."/>
            <person name="Gile G.H."/>
            <person name="Hirakawa Y."/>
            <person name="Hopkins J.F."/>
            <person name="Rensing S.A."/>
            <person name="Schmutz J."/>
            <person name="Symeonidi A."/>
            <person name="Elias M."/>
            <person name="Eveleigh R.J."/>
            <person name="Herman E.K."/>
            <person name="Klute M.J."/>
            <person name="Nakayama T."/>
            <person name="Obornik M."/>
            <person name="Reyes-Prieto A."/>
            <person name="Armbrust E.V."/>
            <person name="Aves S.J."/>
            <person name="Beiko R.G."/>
            <person name="Coutinho P."/>
            <person name="Dacks J.B."/>
            <person name="Durnford D.G."/>
            <person name="Fast N.M."/>
            <person name="Green B.R."/>
            <person name="Grisdale C."/>
            <person name="Hempe F."/>
            <person name="Henrissat B."/>
            <person name="Hoppner M.P."/>
            <person name="Ishida K.-I."/>
            <person name="Kim E."/>
            <person name="Koreny L."/>
            <person name="Kroth P.G."/>
            <person name="Liu Y."/>
            <person name="Malik S.-B."/>
            <person name="Maier U.G."/>
            <person name="McRose D."/>
            <person name="Mock T."/>
            <person name="Neilson J.A."/>
            <person name="Onodera N.T."/>
            <person name="Poole A.M."/>
            <person name="Pritham E.J."/>
            <person name="Richards T.A."/>
            <person name="Rocap G."/>
            <person name="Roy S.W."/>
            <person name="Sarai C."/>
            <person name="Schaack S."/>
            <person name="Shirato S."/>
            <person name="Slamovits C.H."/>
            <person name="Spencer D.F."/>
            <person name="Suzuki S."/>
            <person name="Worden A.Z."/>
            <person name="Zauner S."/>
            <person name="Barry K."/>
            <person name="Bell C."/>
            <person name="Bharti A.K."/>
            <person name="Crow J.A."/>
            <person name="Grimwood J."/>
            <person name="Kramer R."/>
            <person name="Lindquist E."/>
            <person name="Lucas S."/>
            <person name="Salamov A."/>
            <person name="McFadden G.I."/>
            <person name="Lane C.E."/>
            <person name="Keeling P.J."/>
            <person name="Gray M.W."/>
            <person name="Grigoriev I.V."/>
            <person name="Archibald J.M."/>
        </authorList>
    </citation>
    <scope>NUCLEOTIDE SEQUENCE</scope>
    <source>
        <strain evidence="3">CCMP2712</strain>
    </source>
</reference>
<sequence>MDANLHDKDLVTWSRSPLNEEFVPTGGRIEWKNGQTEIVVHAGIAQSKPFDLSVTGN</sequence>
<reference evidence="2" key="3">
    <citation type="submission" date="2016-03" db="UniProtKB">
        <authorList>
            <consortium name="EnsemblProtists"/>
        </authorList>
    </citation>
    <scope>IDENTIFICATION</scope>
</reference>
<reference evidence="1 3" key="1">
    <citation type="journal article" date="2012" name="Nature">
        <title>Algal genomes reveal evolutionary mosaicism and the fate of nucleomorphs.</title>
        <authorList>
            <consortium name="DOE Joint Genome Institute"/>
            <person name="Curtis B.A."/>
            <person name="Tanifuji G."/>
            <person name="Burki F."/>
            <person name="Gruber A."/>
            <person name="Irimia M."/>
            <person name="Maruyama S."/>
            <person name="Arias M.C."/>
            <person name="Ball S.G."/>
            <person name="Gile G.H."/>
            <person name="Hirakawa Y."/>
            <person name="Hopkins J.F."/>
            <person name="Kuo A."/>
            <person name="Rensing S.A."/>
            <person name="Schmutz J."/>
            <person name="Symeonidi A."/>
            <person name="Elias M."/>
            <person name="Eveleigh R.J."/>
            <person name="Herman E.K."/>
            <person name="Klute M.J."/>
            <person name="Nakayama T."/>
            <person name="Obornik M."/>
            <person name="Reyes-Prieto A."/>
            <person name="Armbrust E.V."/>
            <person name="Aves S.J."/>
            <person name="Beiko R.G."/>
            <person name="Coutinho P."/>
            <person name="Dacks J.B."/>
            <person name="Durnford D.G."/>
            <person name="Fast N.M."/>
            <person name="Green B.R."/>
            <person name="Grisdale C.J."/>
            <person name="Hempel F."/>
            <person name="Henrissat B."/>
            <person name="Hoppner M.P."/>
            <person name="Ishida K."/>
            <person name="Kim E."/>
            <person name="Koreny L."/>
            <person name="Kroth P.G."/>
            <person name="Liu Y."/>
            <person name="Malik S.B."/>
            <person name="Maier U.G."/>
            <person name="McRose D."/>
            <person name="Mock T."/>
            <person name="Neilson J.A."/>
            <person name="Onodera N.T."/>
            <person name="Poole A.M."/>
            <person name="Pritham E.J."/>
            <person name="Richards T.A."/>
            <person name="Rocap G."/>
            <person name="Roy S.W."/>
            <person name="Sarai C."/>
            <person name="Schaack S."/>
            <person name="Shirato S."/>
            <person name="Slamovits C.H."/>
            <person name="Spencer D.F."/>
            <person name="Suzuki S."/>
            <person name="Worden A.Z."/>
            <person name="Zauner S."/>
            <person name="Barry K."/>
            <person name="Bell C."/>
            <person name="Bharti A.K."/>
            <person name="Crow J.A."/>
            <person name="Grimwood J."/>
            <person name="Kramer R."/>
            <person name="Lindquist E."/>
            <person name="Lucas S."/>
            <person name="Salamov A."/>
            <person name="McFadden G.I."/>
            <person name="Lane C.E."/>
            <person name="Keeling P.J."/>
            <person name="Gray M.W."/>
            <person name="Grigoriev I.V."/>
            <person name="Archibald J.M."/>
        </authorList>
    </citation>
    <scope>NUCLEOTIDE SEQUENCE</scope>
    <source>
        <strain evidence="1 3">CCMP2712</strain>
    </source>
</reference>
<keyword evidence="3" id="KW-1185">Reference proteome</keyword>
<dbReference type="RefSeq" id="XP_005841797.1">
    <property type="nucleotide sequence ID" value="XM_005841740.1"/>
</dbReference>
<dbReference type="PaxDb" id="55529-EKX54817"/>
<dbReference type="EMBL" id="JH992966">
    <property type="protein sequence ID" value="EKX54817.1"/>
    <property type="molecule type" value="Genomic_DNA"/>
</dbReference>
<dbReference type="EnsemblProtists" id="EKX54817">
    <property type="protein sequence ID" value="EKX54817"/>
    <property type="gene ID" value="GUITHDRAFT_149864"/>
</dbReference>
<dbReference type="KEGG" id="gtt:GUITHDRAFT_149864"/>
<name>L1K2M9_GUITC</name>